<dbReference type="PROSITE" id="PS50293">
    <property type="entry name" value="TPR_REGION"/>
    <property type="match status" value="1"/>
</dbReference>
<evidence type="ECO:0000259" key="4">
    <source>
        <dbReference type="PROSITE" id="PS51782"/>
    </source>
</evidence>
<dbReference type="PANTHER" id="PTHR12558">
    <property type="entry name" value="CELL DIVISION CYCLE 16,23,27"/>
    <property type="match status" value="1"/>
</dbReference>
<dbReference type="PROSITE" id="PS50005">
    <property type="entry name" value="TPR"/>
    <property type="match status" value="4"/>
</dbReference>
<dbReference type="Pfam" id="PF01476">
    <property type="entry name" value="LysM"/>
    <property type="match status" value="1"/>
</dbReference>
<feature type="region of interest" description="Disordered" evidence="2">
    <location>
        <begin position="576"/>
        <end position="616"/>
    </location>
</feature>
<dbReference type="eggNOG" id="COG0457">
    <property type="taxonomic scope" value="Bacteria"/>
</dbReference>
<keyword evidence="1" id="KW-0802">TPR repeat</keyword>
<dbReference type="InterPro" id="IPR019734">
    <property type="entry name" value="TPR_rpt"/>
</dbReference>
<dbReference type="OrthoDB" id="9766710at2"/>
<feature type="repeat" description="TPR" evidence="1">
    <location>
        <begin position="428"/>
        <end position="461"/>
    </location>
</feature>
<evidence type="ECO:0000256" key="3">
    <source>
        <dbReference type="SAM" id="SignalP"/>
    </source>
</evidence>
<evidence type="ECO:0000313" key="6">
    <source>
        <dbReference type="Proteomes" id="UP000053675"/>
    </source>
</evidence>
<gene>
    <name evidence="5" type="ORF">EL18_01830</name>
</gene>
<dbReference type="SMART" id="SM00028">
    <property type="entry name" value="TPR"/>
    <property type="match status" value="7"/>
</dbReference>
<accession>A0A084UCV4</accession>
<protein>
    <submittedName>
        <fullName evidence="5">Tetratricopeptide TPR_2</fullName>
    </submittedName>
</protein>
<keyword evidence="6" id="KW-1185">Reference proteome</keyword>
<name>A0A084UCV4_9HYPH</name>
<dbReference type="Pfam" id="PF13181">
    <property type="entry name" value="TPR_8"/>
    <property type="match status" value="1"/>
</dbReference>
<dbReference type="CDD" id="cd00118">
    <property type="entry name" value="LysM"/>
    <property type="match status" value="1"/>
</dbReference>
<dbReference type="eggNOG" id="COG1388">
    <property type="taxonomic scope" value="Bacteria"/>
</dbReference>
<proteinExistence type="predicted"/>
<feature type="domain" description="LysM" evidence="4">
    <location>
        <begin position="622"/>
        <end position="671"/>
    </location>
</feature>
<feature type="signal peptide" evidence="3">
    <location>
        <begin position="1"/>
        <end position="27"/>
    </location>
</feature>
<dbReference type="InterPro" id="IPR011990">
    <property type="entry name" value="TPR-like_helical_dom_sf"/>
</dbReference>
<dbReference type="Gene3D" id="3.10.350.10">
    <property type="entry name" value="LysM domain"/>
    <property type="match status" value="1"/>
</dbReference>
<feature type="compositionally biased region" description="Low complexity" evidence="2">
    <location>
        <begin position="588"/>
        <end position="603"/>
    </location>
</feature>
<dbReference type="Proteomes" id="UP000053675">
    <property type="component" value="Unassembled WGS sequence"/>
</dbReference>
<dbReference type="InterPro" id="IPR018392">
    <property type="entry name" value="LysM"/>
</dbReference>
<dbReference type="Gene3D" id="1.25.40.10">
    <property type="entry name" value="Tetratricopeptide repeat domain"/>
    <property type="match status" value="3"/>
</dbReference>
<dbReference type="PATRIC" id="fig|472175.3.peg.1838"/>
<dbReference type="Pfam" id="PF13414">
    <property type="entry name" value="TPR_11"/>
    <property type="match status" value="1"/>
</dbReference>
<comment type="caution">
    <text evidence="5">The sequence shown here is derived from an EMBL/GenBank/DDBJ whole genome shotgun (WGS) entry which is preliminary data.</text>
</comment>
<keyword evidence="3" id="KW-0732">Signal</keyword>
<dbReference type="RefSeq" id="WP_081871127.1">
    <property type="nucleotide sequence ID" value="NZ_JMQM01000001.1"/>
</dbReference>
<dbReference type="EMBL" id="JMQM01000001">
    <property type="protein sequence ID" value="KFB10790.1"/>
    <property type="molecule type" value="Genomic_DNA"/>
</dbReference>
<dbReference type="SMART" id="SM00257">
    <property type="entry name" value="LysM"/>
    <property type="match status" value="1"/>
</dbReference>
<dbReference type="Pfam" id="PF13424">
    <property type="entry name" value="TPR_12"/>
    <property type="match status" value="1"/>
</dbReference>
<feature type="chain" id="PRO_5001783178" evidence="3">
    <location>
        <begin position="28"/>
        <end position="676"/>
    </location>
</feature>
<dbReference type="PANTHER" id="PTHR12558:SF13">
    <property type="entry name" value="CELL DIVISION CYCLE PROTEIN 27 HOMOLOG"/>
    <property type="match status" value="1"/>
</dbReference>
<dbReference type="SUPFAM" id="SSF48452">
    <property type="entry name" value="TPR-like"/>
    <property type="match status" value="2"/>
</dbReference>
<organism evidence="5 6">
    <name type="scientific">Nitratireductor basaltis</name>
    <dbReference type="NCBI Taxonomy" id="472175"/>
    <lineage>
        <taxon>Bacteria</taxon>
        <taxon>Pseudomonadati</taxon>
        <taxon>Pseudomonadota</taxon>
        <taxon>Alphaproteobacteria</taxon>
        <taxon>Hyphomicrobiales</taxon>
        <taxon>Phyllobacteriaceae</taxon>
        <taxon>Nitratireductor</taxon>
    </lineage>
</organism>
<feature type="repeat" description="TPR" evidence="1">
    <location>
        <begin position="50"/>
        <end position="83"/>
    </location>
</feature>
<dbReference type="InterPro" id="IPR036779">
    <property type="entry name" value="LysM_dom_sf"/>
</dbReference>
<evidence type="ECO:0000256" key="2">
    <source>
        <dbReference type="SAM" id="MobiDB-lite"/>
    </source>
</evidence>
<dbReference type="STRING" id="472175.EL18_01830"/>
<dbReference type="SUPFAM" id="SSF81901">
    <property type="entry name" value="HCP-like"/>
    <property type="match status" value="1"/>
</dbReference>
<reference evidence="5 6" key="1">
    <citation type="submission" date="2014-05" db="EMBL/GenBank/DDBJ databases">
        <title>Draft Genome Sequence of Nitratireductor basaltis Strain UMTGB225, A Marine Bacterium Isolated from Green Barrel Tunicate.</title>
        <authorList>
            <person name="Gan H.Y."/>
        </authorList>
    </citation>
    <scope>NUCLEOTIDE SEQUENCE [LARGE SCALE GENOMIC DNA]</scope>
    <source>
        <strain evidence="5 6">UMTGB225</strain>
    </source>
</reference>
<feature type="repeat" description="TPR" evidence="1">
    <location>
        <begin position="390"/>
        <end position="423"/>
    </location>
</feature>
<evidence type="ECO:0000313" key="5">
    <source>
        <dbReference type="EMBL" id="KFB10790.1"/>
    </source>
</evidence>
<dbReference type="SUPFAM" id="SSF54106">
    <property type="entry name" value="LysM domain"/>
    <property type="match status" value="1"/>
</dbReference>
<dbReference type="AlphaFoldDB" id="A0A084UCV4"/>
<dbReference type="PROSITE" id="PS51782">
    <property type="entry name" value="LYSM"/>
    <property type="match status" value="1"/>
</dbReference>
<sequence>MRLKYAGLKVGAALGALLLGVGSGALAQDAEKPSFEPGIVDESRITIQSFSGAFLAARAAELDDNLDKAIEFYKRALAFQPDNTTLQQSLLLALVADGRMEEAIPYADKLKSEPQVERFSRLLLAADTLKDGDYAAAERWLKLVVESDLDRLITGTMTAWTKLGQGDSAAAITELEKLDGPDWYPLFTTYHRALIEAQAGNVKEADAAFNRVFNELTPRSVAPYTLGRIAESYARYLISQDRRDEALEVLKKAEENGGGVASVGLLRERIEAGEEVTVAIPNAAAGAAEILLNVATELAVGGGESFVRLYLNIARAAYPDNDAAIVQLAQVAERQGQSQKAIDIYGNIGSDSLWSRFASFQIGLNLSDLGKKEEAVSHLNDVLEQDPSDMRAYLALGGVYASDKNFEAASELYDRAVEQIETPERQHWAIYYQRGIAYERIKQWEKAEPNFRQALELYPDHPQVLNYLGYSWVDRGENLTEAMDLIRRAVELRPSDGYIVDSLGWAHYKLGEFDEAVEHLERAVSLRPDDAVLNDHLGDAYWKVGRKLEARYQWSHALTMEPESELKAEVERKLEEGLEADEPKKEANAAGALGAGETATDAASGEVQSAPMSEAPEVEVETIHVVQPGETLHSIATKLLGDGKRFRELLELNPVLKGNPDRLTVGQELKLPAEAE</sequence>
<feature type="repeat" description="TPR" evidence="1">
    <location>
        <begin position="497"/>
        <end position="530"/>
    </location>
</feature>
<evidence type="ECO:0000256" key="1">
    <source>
        <dbReference type="PROSITE-ProRule" id="PRU00339"/>
    </source>
</evidence>
<feature type="compositionally biased region" description="Basic and acidic residues" evidence="2">
    <location>
        <begin position="576"/>
        <end position="587"/>
    </location>
</feature>